<dbReference type="EMBL" id="PJMY01000003">
    <property type="protein sequence ID" value="PKV96307.1"/>
    <property type="molecule type" value="Genomic_DNA"/>
</dbReference>
<dbReference type="InterPro" id="IPR036250">
    <property type="entry name" value="AcylCo_DH-like_C"/>
</dbReference>
<dbReference type="SUPFAM" id="SSF47203">
    <property type="entry name" value="Acyl-CoA dehydrogenase C-terminal domain-like"/>
    <property type="match status" value="1"/>
</dbReference>
<dbReference type="Pfam" id="PF00441">
    <property type="entry name" value="Acyl-CoA_dh_1"/>
    <property type="match status" value="1"/>
</dbReference>
<evidence type="ECO:0000313" key="8">
    <source>
        <dbReference type="EMBL" id="PKV96307.1"/>
    </source>
</evidence>
<dbReference type="GO" id="GO:0003995">
    <property type="term" value="F:acyl-CoA dehydrogenase activity"/>
    <property type="evidence" value="ECO:0007669"/>
    <property type="project" value="TreeGrafter"/>
</dbReference>
<dbReference type="PANTHER" id="PTHR43884:SF20">
    <property type="entry name" value="ACYL-COA DEHYDROGENASE FADE28"/>
    <property type="match status" value="1"/>
</dbReference>
<keyword evidence="9" id="KW-1185">Reference proteome</keyword>
<evidence type="ECO:0000259" key="6">
    <source>
        <dbReference type="Pfam" id="PF00441"/>
    </source>
</evidence>
<accession>A0A2N3WQZ6</accession>
<evidence type="ECO:0000256" key="3">
    <source>
        <dbReference type="ARBA" id="ARBA00022630"/>
    </source>
</evidence>
<dbReference type="Gene3D" id="1.20.140.10">
    <property type="entry name" value="Butyryl-CoA Dehydrogenase, subunit A, domain 3"/>
    <property type="match status" value="1"/>
</dbReference>
<dbReference type="Pfam" id="PF02771">
    <property type="entry name" value="Acyl-CoA_dh_N"/>
    <property type="match status" value="1"/>
</dbReference>
<keyword evidence="5" id="KW-0560">Oxidoreductase</keyword>
<comment type="caution">
    <text evidence="8">The sequence shown here is derived from an EMBL/GenBank/DDBJ whole genome shotgun (WGS) entry which is preliminary data.</text>
</comment>
<gene>
    <name evidence="8" type="ORF">ATK30_7245</name>
</gene>
<evidence type="ECO:0000256" key="4">
    <source>
        <dbReference type="ARBA" id="ARBA00022827"/>
    </source>
</evidence>
<organism evidence="8 9">
    <name type="scientific">Amycolatopsis echigonensis</name>
    <dbReference type="NCBI Taxonomy" id="2576905"/>
    <lineage>
        <taxon>Bacteria</taxon>
        <taxon>Bacillati</taxon>
        <taxon>Actinomycetota</taxon>
        <taxon>Actinomycetes</taxon>
        <taxon>Pseudonocardiales</taxon>
        <taxon>Pseudonocardiaceae</taxon>
        <taxon>Amycolatopsis</taxon>
    </lineage>
</organism>
<dbReference type="Proteomes" id="UP000233750">
    <property type="component" value="Unassembled WGS sequence"/>
</dbReference>
<sequence>MHFALTDEQRELAAAVRGMVTRRAAKTDLRAAIDSPSGYDTELWSALCEQIGVAALAIPEEYGGAGFSLFETHVVLEELGASLTPSPLLGSGVLAAQALLAADAPELLPEIAAGGVVALAWADRAGRHRTDGSDVVASAGTLNGTATLVLDGAQASHLLVVAMADGRPALFQADVAAEATPAVDQTLRFAQVEFRDTPATLLAADFTEALPRLHAIAAIACTALQVGGAQSCLDRTVAHLKEREQFGRPLGSFQALKHRVADMLVQVETARSISWAAGFAASNGDDLVQQAAYAKSWCSEAFTAVAAETVQLHGGIAITWEHDAQLYFKRAHALAHLFGDAREHRARLRTGA</sequence>
<keyword evidence="3" id="KW-0285">Flavoprotein</keyword>
<dbReference type="GO" id="GO:0050660">
    <property type="term" value="F:flavin adenine dinucleotide binding"/>
    <property type="evidence" value="ECO:0007669"/>
    <property type="project" value="InterPro"/>
</dbReference>
<dbReference type="PANTHER" id="PTHR43884">
    <property type="entry name" value="ACYL-COA DEHYDROGENASE"/>
    <property type="match status" value="1"/>
</dbReference>
<reference evidence="8 9" key="1">
    <citation type="submission" date="2017-12" db="EMBL/GenBank/DDBJ databases">
        <title>Sequencing the genomes of 1000 Actinobacteria strains.</title>
        <authorList>
            <person name="Klenk H.-P."/>
        </authorList>
    </citation>
    <scope>NUCLEOTIDE SEQUENCE [LARGE SCALE GENOMIC DNA]</scope>
    <source>
        <strain evidence="8 9">DSM 45165</strain>
    </source>
</reference>
<dbReference type="InterPro" id="IPR009100">
    <property type="entry name" value="AcylCoA_DH/oxidase_NM_dom_sf"/>
</dbReference>
<dbReference type="OrthoDB" id="8677713at2"/>
<evidence type="ECO:0000256" key="2">
    <source>
        <dbReference type="ARBA" id="ARBA00009347"/>
    </source>
</evidence>
<dbReference type="InterPro" id="IPR013786">
    <property type="entry name" value="AcylCoA_DH/ox_N"/>
</dbReference>
<evidence type="ECO:0000256" key="5">
    <source>
        <dbReference type="ARBA" id="ARBA00023002"/>
    </source>
</evidence>
<comment type="cofactor">
    <cofactor evidence="1">
        <name>FAD</name>
        <dbReference type="ChEBI" id="CHEBI:57692"/>
    </cofactor>
</comment>
<name>A0A2N3WQZ6_9PSEU</name>
<proteinExistence type="inferred from homology"/>
<protein>
    <recommendedName>
        <fullName evidence="10">Alkylation response protein AidB-like acyl-CoA dehydrogenase</fullName>
    </recommendedName>
</protein>
<evidence type="ECO:0000259" key="7">
    <source>
        <dbReference type="Pfam" id="PF02771"/>
    </source>
</evidence>
<dbReference type="RefSeq" id="WP_101439191.1">
    <property type="nucleotide sequence ID" value="NZ_PJMY01000003.1"/>
</dbReference>
<evidence type="ECO:0000256" key="1">
    <source>
        <dbReference type="ARBA" id="ARBA00001974"/>
    </source>
</evidence>
<keyword evidence="4" id="KW-0274">FAD</keyword>
<evidence type="ECO:0000313" key="9">
    <source>
        <dbReference type="Proteomes" id="UP000233750"/>
    </source>
</evidence>
<dbReference type="Gene3D" id="1.10.540.10">
    <property type="entry name" value="Acyl-CoA dehydrogenase/oxidase, N-terminal domain"/>
    <property type="match status" value="1"/>
</dbReference>
<feature type="domain" description="Acyl-CoA dehydrogenase/oxidase C-terminal" evidence="6">
    <location>
        <begin position="219"/>
        <end position="340"/>
    </location>
</feature>
<comment type="similarity">
    <text evidence="2">Belongs to the acyl-CoA dehydrogenase family.</text>
</comment>
<dbReference type="InterPro" id="IPR009075">
    <property type="entry name" value="AcylCo_DH/oxidase_C"/>
</dbReference>
<dbReference type="SUPFAM" id="SSF56645">
    <property type="entry name" value="Acyl-CoA dehydrogenase NM domain-like"/>
    <property type="match status" value="1"/>
</dbReference>
<evidence type="ECO:0008006" key="10">
    <source>
        <dbReference type="Google" id="ProtNLM"/>
    </source>
</evidence>
<dbReference type="InterPro" id="IPR037069">
    <property type="entry name" value="AcylCoA_DH/ox_N_sf"/>
</dbReference>
<dbReference type="AlphaFoldDB" id="A0A2N3WQZ6"/>
<feature type="domain" description="Acyl-CoA dehydrogenase/oxidase N-terminal" evidence="7">
    <location>
        <begin position="6"/>
        <end position="90"/>
    </location>
</feature>